<keyword evidence="2" id="KW-1185">Reference proteome</keyword>
<comment type="caution">
    <text evidence="1">The sequence shown here is derived from an EMBL/GenBank/DDBJ whole genome shotgun (WGS) entry which is preliminary data.</text>
</comment>
<sequence>MAHVGSVRSKQHSAAHNLHLHSSSGQVGCMECHVDVWSGLASVRVRGLAARSVRYAWSNIQSSSPSVTLRSSNLPPIQTPPPQPFRHEASLTFAHSLFSGTAPLRSRPQPPHACSNSPTRQVSTGRLMTSILDPRSCCMRPSQLPGLDHGVLLSWRLVASPADPPPQSPVCSACSVGLFSSGSRRHDARLVGFGPKRGHRVPTWYLSMFPLVPSRDLDAFCTTLGSLVVSGRLSSCNSSPLVLREGCAEALLLPHKQQGYTRSGEAKVQACCVPAELLREIHPQPEEALPPLLVLTLVFSAAGPEILARAARLCAQYRPHLGYPHRLTSQRAGWCAVSVVKKKRNTSHLASIHAAHGTLPGAGQGVSFQAFCPTTSCLAKTVARSLLAFAPRA</sequence>
<protein>
    <submittedName>
        <fullName evidence="1">Uncharacterized protein</fullName>
    </submittedName>
</protein>
<organism evidence="1 2">
    <name type="scientific">Phyllosticta paracitricarpa</name>
    <dbReference type="NCBI Taxonomy" id="2016321"/>
    <lineage>
        <taxon>Eukaryota</taxon>
        <taxon>Fungi</taxon>
        <taxon>Dikarya</taxon>
        <taxon>Ascomycota</taxon>
        <taxon>Pezizomycotina</taxon>
        <taxon>Dothideomycetes</taxon>
        <taxon>Dothideomycetes incertae sedis</taxon>
        <taxon>Botryosphaeriales</taxon>
        <taxon>Phyllostictaceae</taxon>
        <taxon>Phyllosticta</taxon>
    </lineage>
</organism>
<dbReference type="EMBL" id="JBBPBF010000021">
    <property type="protein sequence ID" value="KAK7609771.1"/>
    <property type="molecule type" value="Genomic_DNA"/>
</dbReference>
<accession>A0ABR1N3H3</accession>
<evidence type="ECO:0000313" key="2">
    <source>
        <dbReference type="Proteomes" id="UP001367316"/>
    </source>
</evidence>
<name>A0ABR1N3H3_9PEZI</name>
<reference evidence="1 2" key="1">
    <citation type="submission" date="2024-04" db="EMBL/GenBank/DDBJ databases">
        <title>Phyllosticta paracitricarpa is synonymous to the EU quarantine fungus P. citricarpa based on phylogenomic analyses.</title>
        <authorList>
            <consortium name="Lawrence Berkeley National Laboratory"/>
            <person name="Van ingen-buijs V.A."/>
            <person name="Van westerhoven A.C."/>
            <person name="Haridas S."/>
            <person name="Skiadas P."/>
            <person name="Martin F."/>
            <person name="Groenewald J.Z."/>
            <person name="Crous P.W."/>
            <person name="Seidl M.F."/>
        </authorList>
    </citation>
    <scope>NUCLEOTIDE SEQUENCE [LARGE SCALE GENOMIC DNA]</scope>
    <source>
        <strain evidence="1 2">CBS 141358</strain>
    </source>
</reference>
<gene>
    <name evidence="1" type="ORF">JOL62DRAFT_157317</name>
</gene>
<evidence type="ECO:0000313" key="1">
    <source>
        <dbReference type="EMBL" id="KAK7609771.1"/>
    </source>
</evidence>
<dbReference type="Proteomes" id="UP001367316">
    <property type="component" value="Unassembled WGS sequence"/>
</dbReference>
<proteinExistence type="predicted"/>